<evidence type="ECO:0000259" key="2">
    <source>
        <dbReference type="PROSITE" id="PS50013"/>
    </source>
</evidence>
<reference evidence="3" key="1">
    <citation type="submission" date="2019-10" db="EMBL/GenBank/DDBJ databases">
        <authorList>
            <consortium name="DOE Joint Genome Institute"/>
            <person name="Kuo A."/>
            <person name="Miyauchi S."/>
            <person name="Kiss E."/>
            <person name="Drula E."/>
            <person name="Kohler A."/>
            <person name="Sanchez-Garcia M."/>
            <person name="Andreopoulos B."/>
            <person name="Barry K.W."/>
            <person name="Bonito G."/>
            <person name="Buee M."/>
            <person name="Carver A."/>
            <person name="Chen C."/>
            <person name="Cichocki N."/>
            <person name="Clum A."/>
            <person name="Culley D."/>
            <person name="Crous P.W."/>
            <person name="Fauchery L."/>
            <person name="Girlanda M."/>
            <person name="Hayes R."/>
            <person name="Keri Z."/>
            <person name="LaButti K."/>
            <person name="Lipzen A."/>
            <person name="Lombard V."/>
            <person name="Magnuson J."/>
            <person name="Maillard F."/>
            <person name="Morin E."/>
            <person name="Murat C."/>
            <person name="Nolan M."/>
            <person name="Ohm R."/>
            <person name="Pangilinan J."/>
            <person name="Pereira M."/>
            <person name="Perotto S."/>
            <person name="Peter M."/>
            <person name="Riley R."/>
            <person name="Sitrit Y."/>
            <person name="Stielow B."/>
            <person name="Szollosi G."/>
            <person name="Zifcakova L."/>
            <person name="Stursova M."/>
            <person name="Spatafora J.W."/>
            <person name="Tedersoo L."/>
            <person name="Vaario L.-M."/>
            <person name="Yamada A."/>
            <person name="Yan M."/>
            <person name="Wang P."/>
            <person name="Xu J."/>
            <person name="Bruns T."/>
            <person name="Baldrian P."/>
            <person name="Vilgalys R."/>
            <person name="Henrissat B."/>
            <person name="Grigoriev I.V."/>
            <person name="Hibbett D."/>
            <person name="Nagy L.G."/>
            <person name="Martin F.M."/>
        </authorList>
    </citation>
    <scope>NUCLEOTIDE SEQUENCE</scope>
    <source>
        <strain evidence="3">BED1</strain>
    </source>
</reference>
<dbReference type="SUPFAM" id="SSF54160">
    <property type="entry name" value="Chromo domain-like"/>
    <property type="match status" value="1"/>
</dbReference>
<feature type="compositionally biased region" description="Polar residues" evidence="1">
    <location>
        <begin position="359"/>
        <end position="370"/>
    </location>
</feature>
<protein>
    <recommendedName>
        <fullName evidence="2">Chromo domain-containing protein</fullName>
    </recommendedName>
</protein>
<dbReference type="EMBL" id="WHUW01000004">
    <property type="protein sequence ID" value="KAF8447753.1"/>
    <property type="molecule type" value="Genomic_DNA"/>
</dbReference>
<dbReference type="InterPro" id="IPR023780">
    <property type="entry name" value="Chromo_domain"/>
</dbReference>
<evidence type="ECO:0000256" key="1">
    <source>
        <dbReference type="SAM" id="MobiDB-lite"/>
    </source>
</evidence>
<feature type="region of interest" description="Disordered" evidence="1">
    <location>
        <begin position="250"/>
        <end position="471"/>
    </location>
</feature>
<dbReference type="GO" id="GO:0006338">
    <property type="term" value="P:chromatin remodeling"/>
    <property type="evidence" value="ECO:0007669"/>
    <property type="project" value="UniProtKB-ARBA"/>
</dbReference>
<organism evidence="3 4">
    <name type="scientific">Boletus edulis BED1</name>
    <dbReference type="NCBI Taxonomy" id="1328754"/>
    <lineage>
        <taxon>Eukaryota</taxon>
        <taxon>Fungi</taxon>
        <taxon>Dikarya</taxon>
        <taxon>Basidiomycota</taxon>
        <taxon>Agaricomycotina</taxon>
        <taxon>Agaricomycetes</taxon>
        <taxon>Agaricomycetidae</taxon>
        <taxon>Boletales</taxon>
        <taxon>Boletineae</taxon>
        <taxon>Boletaceae</taxon>
        <taxon>Boletoideae</taxon>
        <taxon>Boletus</taxon>
    </lineage>
</organism>
<evidence type="ECO:0000313" key="3">
    <source>
        <dbReference type="EMBL" id="KAF8447753.1"/>
    </source>
</evidence>
<dbReference type="PROSITE" id="PS50013">
    <property type="entry name" value="CHROMO_2"/>
    <property type="match status" value="1"/>
</dbReference>
<feature type="region of interest" description="Disordered" evidence="1">
    <location>
        <begin position="490"/>
        <end position="515"/>
    </location>
</feature>
<evidence type="ECO:0000313" key="4">
    <source>
        <dbReference type="Proteomes" id="UP001194468"/>
    </source>
</evidence>
<feature type="region of interest" description="Disordered" evidence="1">
    <location>
        <begin position="87"/>
        <end position="130"/>
    </location>
</feature>
<dbReference type="InterPro" id="IPR016197">
    <property type="entry name" value="Chromo-like_dom_sf"/>
</dbReference>
<feature type="compositionally biased region" description="Polar residues" evidence="1">
    <location>
        <begin position="338"/>
        <end position="350"/>
    </location>
</feature>
<feature type="domain" description="Chromo" evidence="2">
    <location>
        <begin position="8"/>
        <end position="72"/>
    </location>
</feature>
<sequence>MSDGPQEYEVESVTRARVHDKKGKKITWRYYVKWKGYDWNESTWEPRDSFEGSEHILEAFWERMDTGGRDISDATAFKRGEELLISGPPGRKGLKRKASSVKTLVSPPEDVSSSNGVSISAPPLSMRKRRRVEVTMGDEWGYSKPRRRVSTAELKNGGTSARSPRRRRASSPGLKKSAPKRLPSVGDSQLDADGETDPDVVEVEDELMQVSAEDAEDDNTRTRDPATASGSTDVSKKITFDDLEHFYNGNQIDIDQNADEQVPVQKPETRSRLHSPPATVLHSDDAAQTPASPPLSPSDPLFGSPSHLSDEASEGRSEPILPAHRARAANPLVKLLDATTQETTSKQSRITAKARLMSIHTTGAPSTSGSRGVAKRGGKPGPGRSSSGLISKNRSSLLTSTKGSLKSVMGNFTGTTVERDQPDEIEEAPGKAEGDKLLVTSWSDEDVAAGEDHQAMSNPQLGPPPSGDELLKLAGINADTEALPDYEDDAATQPQAVETQGSGTTSAPAEEVLPNHPLVEVTVESKTSDHVADRPLSKVEHDAPAPVTGDPSVSPAVTPLVDEAVKANIELAKEHLFPSTQTSLDSFNIPHASFRSTIFGPLYQGFTANHLPVAKNEPSTTFKVILGDGVELPLVLKDSSEIKARISDILIGKSCGSKVAVFYSAVDALAMVSTLKGDGTARVVLDSSAEMMQHECFSTFLQRFESSHTLVAPVGTEVCVLYSSENAAIAEKLGAPAHLRGLSSTLLISHASIENQLAYVAAIMKATAL</sequence>
<keyword evidence="4" id="KW-1185">Reference proteome</keyword>
<feature type="compositionally biased region" description="Polar residues" evidence="1">
    <location>
        <begin position="492"/>
        <end position="507"/>
    </location>
</feature>
<feature type="compositionally biased region" description="Basic and acidic residues" evidence="1">
    <location>
        <begin position="417"/>
        <end position="436"/>
    </location>
</feature>
<gene>
    <name evidence="3" type="ORF">L210DRAFT_3641646</name>
</gene>
<dbReference type="Gene3D" id="2.40.50.40">
    <property type="match status" value="1"/>
</dbReference>
<proteinExistence type="predicted"/>
<name>A0AAD4C4W0_BOLED</name>
<reference evidence="3" key="2">
    <citation type="journal article" date="2020" name="Nat. Commun.">
        <title>Large-scale genome sequencing of mycorrhizal fungi provides insights into the early evolution of symbiotic traits.</title>
        <authorList>
            <person name="Miyauchi S."/>
            <person name="Kiss E."/>
            <person name="Kuo A."/>
            <person name="Drula E."/>
            <person name="Kohler A."/>
            <person name="Sanchez-Garcia M."/>
            <person name="Morin E."/>
            <person name="Andreopoulos B."/>
            <person name="Barry K.W."/>
            <person name="Bonito G."/>
            <person name="Buee M."/>
            <person name="Carver A."/>
            <person name="Chen C."/>
            <person name="Cichocki N."/>
            <person name="Clum A."/>
            <person name="Culley D."/>
            <person name="Crous P.W."/>
            <person name="Fauchery L."/>
            <person name="Girlanda M."/>
            <person name="Hayes R.D."/>
            <person name="Keri Z."/>
            <person name="LaButti K."/>
            <person name="Lipzen A."/>
            <person name="Lombard V."/>
            <person name="Magnuson J."/>
            <person name="Maillard F."/>
            <person name="Murat C."/>
            <person name="Nolan M."/>
            <person name="Ohm R.A."/>
            <person name="Pangilinan J."/>
            <person name="Pereira M.F."/>
            <person name="Perotto S."/>
            <person name="Peter M."/>
            <person name="Pfister S."/>
            <person name="Riley R."/>
            <person name="Sitrit Y."/>
            <person name="Stielow J.B."/>
            <person name="Szollosi G."/>
            <person name="Zifcakova L."/>
            <person name="Stursova M."/>
            <person name="Spatafora J.W."/>
            <person name="Tedersoo L."/>
            <person name="Vaario L.M."/>
            <person name="Yamada A."/>
            <person name="Yan M."/>
            <person name="Wang P."/>
            <person name="Xu J."/>
            <person name="Bruns T."/>
            <person name="Baldrian P."/>
            <person name="Vilgalys R."/>
            <person name="Dunand C."/>
            <person name="Henrissat B."/>
            <person name="Grigoriev I.V."/>
            <person name="Hibbett D."/>
            <person name="Nagy L.G."/>
            <person name="Martin F.M."/>
        </authorList>
    </citation>
    <scope>NUCLEOTIDE SEQUENCE</scope>
    <source>
        <strain evidence="3">BED1</strain>
    </source>
</reference>
<dbReference type="AlphaFoldDB" id="A0AAD4C4W0"/>
<comment type="caution">
    <text evidence="3">The sequence shown here is derived from an EMBL/GenBank/DDBJ whole genome shotgun (WGS) entry which is preliminary data.</text>
</comment>
<dbReference type="Pfam" id="PF00385">
    <property type="entry name" value="Chromo"/>
    <property type="match status" value="1"/>
</dbReference>
<feature type="compositionally biased region" description="Basic and acidic residues" evidence="1">
    <location>
        <begin position="308"/>
        <end position="317"/>
    </location>
</feature>
<feature type="region of interest" description="Disordered" evidence="1">
    <location>
        <begin position="143"/>
        <end position="237"/>
    </location>
</feature>
<dbReference type="CDD" id="cd18968">
    <property type="entry name" value="chromodomain"/>
    <property type="match status" value="1"/>
</dbReference>
<feature type="compositionally biased region" description="Low complexity" evidence="1">
    <location>
        <begin position="395"/>
        <end position="407"/>
    </location>
</feature>
<dbReference type="InterPro" id="IPR000953">
    <property type="entry name" value="Chromo/chromo_shadow_dom"/>
</dbReference>
<dbReference type="SMART" id="SM00298">
    <property type="entry name" value="CHROMO"/>
    <property type="match status" value="1"/>
</dbReference>
<accession>A0AAD4C4W0</accession>
<dbReference type="Proteomes" id="UP001194468">
    <property type="component" value="Unassembled WGS sequence"/>
</dbReference>
<feature type="compositionally biased region" description="Acidic residues" evidence="1">
    <location>
        <begin position="190"/>
        <end position="217"/>
    </location>
</feature>